<reference evidence="2" key="1">
    <citation type="submission" date="2020-03" db="EMBL/GenBank/DDBJ databases">
        <authorList>
            <person name="Weist P."/>
        </authorList>
    </citation>
    <scope>NUCLEOTIDE SEQUENCE</scope>
</reference>
<feature type="compositionally biased region" description="Basic residues" evidence="1">
    <location>
        <begin position="32"/>
        <end position="50"/>
    </location>
</feature>
<dbReference type="AlphaFoldDB" id="A0A9N7VRX0"/>
<evidence type="ECO:0000313" key="2">
    <source>
        <dbReference type="EMBL" id="CAB1454212.1"/>
    </source>
</evidence>
<protein>
    <submittedName>
        <fullName evidence="2">Uncharacterized protein</fullName>
    </submittedName>
</protein>
<sequence length="135" mass="14658">MERRRGDEGFGWGGWEHKDAGVGFLRQNMMPRRLRAHPARKKKKEKKKGRVTPGGGMGGGGGGLRIRWFALKQAKSKIPQGSSLRRDRELNGLEISEAAAACVCLVDEQCHGGRGCSSPSTWSAVLRACTAVPSK</sequence>
<proteinExistence type="predicted"/>
<name>A0A9N7VRX0_PLEPL</name>
<dbReference type="EMBL" id="CADEAL010004202">
    <property type="protein sequence ID" value="CAB1454212.1"/>
    <property type="molecule type" value="Genomic_DNA"/>
</dbReference>
<keyword evidence="3" id="KW-1185">Reference proteome</keyword>
<organism evidence="2 3">
    <name type="scientific">Pleuronectes platessa</name>
    <name type="common">European plaice</name>
    <dbReference type="NCBI Taxonomy" id="8262"/>
    <lineage>
        <taxon>Eukaryota</taxon>
        <taxon>Metazoa</taxon>
        <taxon>Chordata</taxon>
        <taxon>Craniata</taxon>
        <taxon>Vertebrata</taxon>
        <taxon>Euteleostomi</taxon>
        <taxon>Actinopterygii</taxon>
        <taxon>Neopterygii</taxon>
        <taxon>Teleostei</taxon>
        <taxon>Neoteleostei</taxon>
        <taxon>Acanthomorphata</taxon>
        <taxon>Carangaria</taxon>
        <taxon>Pleuronectiformes</taxon>
        <taxon>Pleuronectoidei</taxon>
        <taxon>Pleuronectidae</taxon>
        <taxon>Pleuronectes</taxon>
    </lineage>
</organism>
<comment type="caution">
    <text evidence="2">The sequence shown here is derived from an EMBL/GenBank/DDBJ whole genome shotgun (WGS) entry which is preliminary data.</text>
</comment>
<feature type="region of interest" description="Disordered" evidence="1">
    <location>
        <begin position="26"/>
        <end position="60"/>
    </location>
</feature>
<dbReference type="Proteomes" id="UP001153269">
    <property type="component" value="Unassembled WGS sequence"/>
</dbReference>
<evidence type="ECO:0000256" key="1">
    <source>
        <dbReference type="SAM" id="MobiDB-lite"/>
    </source>
</evidence>
<evidence type="ECO:0000313" key="3">
    <source>
        <dbReference type="Proteomes" id="UP001153269"/>
    </source>
</evidence>
<gene>
    <name evidence="2" type="ORF">PLEPLA_LOCUS41974</name>
</gene>
<accession>A0A9N7VRX0</accession>